<dbReference type="PANTHER" id="PTHR35083:SF1">
    <property type="entry name" value="RGD1565685 PROTEIN"/>
    <property type="match status" value="1"/>
</dbReference>
<reference evidence="1" key="1">
    <citation type="submission" date="2022-11" db="EMBL/GenBank/DDBJ databases">
        <title>Centuries of genome instability and evolution in soft-shell clam transmissible cancer (bioRxiv).</title>
        <authorList>
            <person name="Hart S.F.M."/>
            <person name="Yonemitsu M.A."/>
            <person name="Giersch R.M."/>
            <person name="Beal B.F."/>
            <person name="Arriagada G."/>
            <person name="Davis B.W."/>
            <person name="Ostrander E.A."/>
            <person name="Goff S.P."/>
            <person name="Metzger M.J."/>
        </authorList>
    </citation>
    <scope>NUCLEOTIDE SEQUENCE</scope>
    <source>
        <strain evidence="1">MELC-2E11</strain>
        <tissue evidence="1">Siphon/mantle</tissue>
    </source>
</reference>
<organism evidence="1 2">
    <name type="scientific">Mya arenaria</name>
    <name type="common">Soft-shell clam</name>
    <dbReference type="NCBI Taxonomy" id="6604"/>
    <lineage>
        <taxon>Eukaryota</taxon>
        <taxon>Metazoa</taxon>
        <taxon>Spiralia</taxon>
        <taxon>Lophotrochozoa</taxon>
        <taxon>Mollusca</taxon>
        <taxon>Bivalvia</taxon>
        <taxon>Autobranchia</taxon>
        <taxon>Heteroconchia</taxon>
        <taxon>Euheterodonta</taxon>
        <taxon>Imparidentia</taxon>
        <taxon>Neoheterodontei</taxon>
        <taxon>Myida</taxon>
        <taxon>Myoidea</taxon>
        <taxon>Myidae</taxon>
        <taxon>Mya</taxon>
    </lineage>
</organism>
<accession>A0ABY7DCP6</accession>
<dbReference type="InterPro" id="IPR027897">
    <property type="entry name" value="DUF4559"/>
</dbReference>
<sequence length="217" mass="24802">MSKLIDTNNPASQNWLKQWRAVYVTRQALLPAVEVEATLLHGEQLRKAQVPACTTCSSIDVHNRNARCPFHTVLREELVNEHAYGQAKGIGALNLRNTKTENWAHSPWEIAKVFMSPSGYEKKATVEETDFNGIAGFIINCRRFQGKITPSVCEKLKTTDPSKDENAYKYICQELHDEFQQRLADIEMKLQTDTIDTESAKEYIHSESKQFQKNLED</sequence>
<name>A0ABY7DCP6_MYAAR</name>
<gene>
    <name evidence="1" type="ORF">MAR_006956</name>
</gene>
<dbReference type="Proteomes" id="UP001164746">
    <property type="component" value="Chromosome 1"/>
</dbReference>
<protein>
    <submittedName>
        <fullName evidence="1">Uncharacterized protein</fullName>
    </submittedName>
</protein>
<dbReference type="Pfam" id="PF15112">
    <property type="entry name" value="DUF4559"/>
    <property type="match status" value="1"/>
</dbReference>
<proteinExistence type="predicted"/>
<evidence type="ECO:0000313" key="1">
    <source>
        <dbReference type="EMBL" id="WAQ94485.1"/>
    </source>
</evidence>
<evidence type="ECO:0000313" key="2">
    <source>
        <dbReference type="Proteomes" id="UP001164746"/>
    </source>
</evidence>
<keyword evidence="2" id="KW-1185">Reference proteome</keyword>
<dbReference type="PANTHER" id="PTHR35083">
    <property type="entry name" value="RGD1565685 PROTEIN"/>
    <property type="match status" value="1"/>
</dbReference>
<dbReference type="EMBL" id="CP111012">
    <property type="protein sequence ID" value="WAQ94485.1"/>
    <property type="molecule type" value="Genomic_DNA"/>
</dbReference>
<feature type="non-terminal residue" evidence="1">
    <location>
        <position position="1"/>
    </location>
</feature>